<evidence type="ECO:0000313" key="4">
    <source>
        <dbReference type="EMBL" id="MFD1779186.1"/>
    </source>
</evidence>
<organism evidence="4 5">
    <name type="scientific">Fredinandcohnia salidurans</name>
    <dbReference type="NCBI Taxonomy" id="2595041"/>
    <lineage>
        <taxon>Bacteria</taxon>
        <taxon>Bacillati</taxon>
        <taxon>Bacillota</taxon>
        <taxon>Bacilli</taxon>
        <taxon>Bacillales</taxon>
        <taxon>Bacillaceae</taxon>
        <taxon>Fredinandcohnia</taxon>
    </lineage>
</organism>
<dbReference type="Gene3D" id="3.30.450.20">
    <property type="entry name" value="PAS domain"/>
    <property type="match status" value="1"/>
</dbReference>
<keyword evidence="1" id="KW-1133">Transmembrane helix</keyword>
<dbReference type="InterPro" id="IPR000160">
    <property type="entry name" value="GGDEF_dom"/>
</dbReference>
<protein>
    <submittedName>
        <fullName evidence="4">Diguanylate cyclase domain-containing protein</fullName>
        <ecNumber evidence="4">2.7.7.65</ecNumber>
    </submittedName>
</protein>
<dbReference type="EMBL" id="JBHUEK010000017">
    <property type="protein sequence ID" value="MFD1779186.1"/>
    <property type="molecule type" value="Genomic_DNA"/>
</dbReference>
<dbReference type="SMART" id="SM00091">
    <property type="entry name" value="PAS"/>
    <property type="match status" value="1"/>
</dbReference>
<dbReference type="SMART" id="SM00267">
    <property type="entry name" value="GGDEF"/>
    <property type="match status" value="1"/>
</dbReference>
<dbReference type="InterPro" id="IPR052155">
    <property type="entry name" value="Biofilm_reg_signaling"/>
</dbReference>
<comment type="caution">
    <text evidence="4">The sequence shown here is derived from an EMBL/GenBank/DDBJ whole genome shotgun (WGS) entry which is preliminary data.</text>
</comment>
<dbReference type="NCBIfam" id="TIGR00229">
    <property type="entry name" value="sensory_box"/>
    <property type="match status" value="1"/>
</dbReference>
<dbReference type="PROSITE" id="PS50887">
    <property type="entry name" value="GGDEF"/>
    <property type="match status" value="1"/>
</dbReference>
<dbReference type="SUPFAM" id="SSF55785">
    <property type="entry name" value="PYP-like sensor domain (PAS domain)"/>
    <property type="match status" value="1"/>
</dbReference>
<keyword evidence="4" id="KW-0808">Transferase</keyword>
<dbReference type="EC" id="2.7.7.65" evidence="4"/>
<dbReference type="RefSeq" id="WP_388038076.1">
    <property type="nucleotide sequence ID" value="NZ_JBHUEK010000017.1"/>
</dbReference>
<dbReference type="Proteomes" id="UP001597227">
    <property type="component" value="Unassembled WGS sequence"/>
</dbReference>
<evidence type="ECO:0000259" key="3">
    <source>
        <dbReference type="PROSITE" id="PS50887"/>
    </source>
</evidence>
<dbReference type="InterPro" id="IPR043128">
    <property type="entry name" value="Rev_trsase/Diguanyl_cyclase"/>
</dbReference>
<dbReference type="NCBIfam" id="TIGR00254">
    <property type="entry name" value="GGDEF"/>
    <property type="match status" value="1"/>
</dbReference>
<dbReference type="InterPro" id="IPR029787">
    <property type="entry name" value="Nucleotide_cyclase"/>
</dbReference>
<dbReference type="InterPro" id="IPR035965">
    <property type="entry name" value="PAS-like_dom_sf"/>
</dbReference>
<gene>
    <name evidence="4" type="ORF">ACFSFW_10950</name>
</gene>
<feature type="domain" description="PAS" evidence="2">
    <location>
        <begin position="73"/>
        <end position="134"/>
    </location>
</feature>
<evidence type="ECO:0000259" key="2">
    <source>
        <dbReference type="PROSITE" id="PS50112"/>
    </source>
</evidence>
<proteinExistence type="predicted"/>
<reference evidence="5" key="1">
    <citation type="journal article" date="2019" name="Int. J. Syst. Evol. Microbiol.">
        <title>The Global Catalogue of Microorganisms (GCM) 10K type strain sequencing project: providing services to taxonomists for standard genome sequencing and annotation.</title>
        <authorList>
            <consortium name="The Broad Institute Genomics Platform"/>
            <consortium name="The Broad Institute Genome Sequencing Center for Infectious Disease"/>
            <person name="Wu L."/>
            <person name="Ma J."/>
        </authorList>
    </citation>
    <scope>NUCLEOTIDE SEQUENCE [LARGE SCALE GENOMIC DNA]</scope>
    <source>
        <strain evidence="5">CCUG 15531</strain>
    </source>
</reference>
<evidence type="ECO:0000313" key="5">
    <source>
        <dbReference type="Proteomes" id="UP001597227"/>
    </source>
</evidence>
<dbReference type="Pfam" id="PF00990">
    <property type="entry name" value="GGDEF"/>
    <property type="match status" value="1"/>
</dbReference>
<dbReference type="PANTHER" id="PTHR44757">
    <property type="entry name" value="DIGUANYLATE CYCLASE DGCP"/>
    <property type="match status" value="1"/>
</dbReference>
<feature type="domain" description="GGDEF" evidence="3">
    <location>
        <begin position="229"/>
        <end position="361"/>
    </location>
</feature>
<dbReference type="Pfam" id="PF13426">
    <property type="entry name" value="PAS_9"/>
    <property type="match status" value="1"/>
</dbReference>
<dbReference type="CDD" id="cd00130">
    <property type="entry name" value="PAS"/>
    <property type="match status" value="1"/>
</dbReference>
<dbReference type="PANTHER" id="PTHR44757:SF2">
    <property type="entry name" value="BIOFILM ARCHITECTURE MAINTENANCE PROTEIN MBAA"/>
    <property type="match status" value="1"/>
</dbReference>
<sequence>MNLFAKRIVIISILIMLLSILDFLDNTIIRIFNIEDEGSFELMVDFMSPIFEVSLMFWALLTGKKIISKVKEEEEQYKRLVQLSPEAIIIHNRGEILYINESGANLLGSSSPSELLNRDISEFVHPDSKELIDKLKERLDQFPKSVFNEQVKIKRVDGAIIYLEFKSTKIDFKGQSARELIARDITIQKSEIENVTRLAYQDALTGLPNRRAFMEQLTQLLKSSEKEKIRFGLMFIDLDGFKQVNDTLGHDGGDILLKQVSYYFKKCVADKGIVARLAGDEFIVLLDNASQEESIRVADSIIESLNSPIIIFGKKVRVTPSIGIALYPQHGLEATELMNHADMAMYQAKQQGKNNFQLYNPYSLKEIIKK</sequence>
<keyword evidence="4" id="KW-0548">Nucleotidyltransferase</keyword>
<name>A0ABW4MNV8_9BACI</name>
<dbReference type="GO" id="GO:0052621">
    <property type="term" value="F:diguanylate cyclase activity"/>
    <property type="evidence" value="ECO:0007669"/>
    <property type="project" value="UniProtKB-EC"/>
</dbReference>
<dbReference type="Gene3D" id="3.30.70.270">
    <property type="match status" value="1"/>
</dbReference>
<dbReference type="CDD" id="cd01949">
    <property type="entry name" value="GGDEF"/>
    <property type="match status" value="1"/>
</dbReference>
<evidence type="ECO:0000256" key="1">
    <source>
        <dbReference type="SAM" id="Phobius"/>
    </source>
</evidence>
<dbReference type="PROSITE" id="PS50112">
    <property type="entry name" value="PAS"/>
    <property type="match status" value="1"/>
</dbReference>
<keyword evidence="5" id="KW-1185">Reference proteome</keyword>
<keyword evidence="1" id="KW-0472">Membrane</keyword>
<accession>A0ABW4MNV8</accession>
<dbReference type="InterPro" id="IPR000014">
    <property type="entry name" value="PAS"/>
</dbReference>
<keyword evidence="1" id="KW-0812">Transmembrane</keyword>
<dbReference type="SUPFAM" id="SSF55073">
    <property type="entry name" value="Nucleotide cyclase"/>
    <property type="match status" value="1"/>
</dbReference>
<feature type="transmembrane region" description="Helical" evidence="1">
    <location>
        <begin position="7"/>
        <end position="24"/>
    </location>
</feature>